<evidence type="ECO:0000256" key="7">
    <source>
        <dbReference type="ARBA" id="ARBA00022840"/>
    </source>
</evidence>
<evidence type="ECO:0000256" key="1">
    <source>
        <dbReference type="ARBA" id="ARBA00000877"/>
    </source>
</evidence>
<keyword evidence="7 10" id="KW-0067">ATP-binding</keyword>
<evidence type="ECO:0000256" key="10">
    <source>
        <dbReference type="HAMAP-Rule" id="MF_01499"/>
    </source>
</evidence>
<dbReference type="NCBIfam" id="TIGR00159">
    <property type="entry name" value="diadenylate cyclase CdaA"/>
    <property type="match status" value="1"/>
</dbReference>
<keyword evidence="4 10" id="KW-0812">Transmembrane</keyword>
<comment type="catalytic activity">
    <reaction evidence="1 10">
        <text>2 ATP = 3',3'-c-di-AMP + 2 diphosphate</text>
        <dbReference type="Rhea" id="RHEA:35655"/>
        <dbReference type="ChEBI" id="CHEBI:30616"/>
        <dbReference type="ChEBI" id="CHEBI:33019"/>
        <dbReference type="ChEBI" id="CHEBI:71500"/>
        <dbReference type="EC" id="2.7.7.85"/>
    </reaction>
</comment>
<keyword evidence="5 10" id="KW-0548">Nucleotidyltransferase</keyword>
<evidence type="ECO:0000256" key="9">
    <source>
        <dbReference type="ARBA" id="ARBA00023136"/>
    </source>
</evidence>
<protein>
    <recommendedName>
        <fullName evidence="10">Diadenylate cyclase</fullName>
        <shortName evidence="10">DAC</shortName>
        <ecNumber evidence="10">2.7.7.85</ecNumber>
    </recommendedName>
    <alternativeName>
        <fullName evidence="10">Cyclic-di-AMP synthase</fullName>
        <shortName evidence="10">c-di-AMP synthase</shortName>
    </alternativeName>
</protein>
<keyword evidence="9 10" id="KW-0472">Membrane</keyword>
<dbReference type="GO" id="GO:0005524">
    <property type="term" value="F:ATP binding"/>
    <property type="evidence" value="ECO:0007669"/>
    <property type="project" value="UniProtKB-UniRule"/>
</dbReference>
<dbReference type="HAMAP" id="MF_01499">
    <property type="entry name" value="DacA"/>
    <property type="match status" value="1"/>
</dbReference>
<reference evidence="12 13" key="2">
    <citation type="submission" date="2015-01" db="EMBL/GenBank/DDBJ databases">
        <title>Complete genome sequence of Pyrinomonas methylaliphatogenes type strain K22T.</title>
        <authorList>
            <person name="Lee K.C.Y."/>
            <person name="Power J.F."/>
            <person name="Dunfield P.F."/>
            <person name="Morgan X.C."/>
            <person name="Huttenhower C."/>
            <person name="Stott M.B."/>
        </authorList>
    </citation>
    <scope>NUCLEOTIDE SEQUENCE [LARGE SCALE GENOMIC DNA]</scope>
    <source>
        <strain evidence="12 13">K22</strain>
    </source>
</reference>
<dbReference type="RefSeq" id="WP_041977926.1">
    <property type="nucleotide sequence ID" value="NZ_CBXV010000008.1"/>
</dbReference>
<reference evidence="12 13" key="1">
    <citation type="submission" date="2013-12" db="EMBL/GenBank/DDBJ databases">
        <authorList>
            <person name="Stott M."/>
        </authorList>
    </citation>
    <scope>NUCLEOTIDE SEQUENCE [LARGE SCALE GENOMIC DNA]</scope>
    <source>
        <strain evidence="12 13">K22</strain>
    </source>
</reference>
<dbReference type="PANTHER" id="PTHR34185:SF1">
    <property type="entry name" value="DIADENYLATE CYCLASE"/>
    <property type="match status" value="1"/>
</dbReference>
<organism evidence="12 13">
    <name type="scientific">Pyrinomonas methylaliphatogenes</name>
    <dbReference type="NCBI Taxonomy" id="454194"/>
    <lineage>
        <taxon>Bacteria</taxon>
        <taxon>Pseudomonadati</taxon>
        <taxon>Acidobacteriota</taxon>
        <taxon>Blastocatellia</taxon>
        <taxon>Blastocatellales</taxon>
        <taxon>Pyrinomonadaceae</taxon>
        <taxon>Pyrinomonas</taxon>
    </lineage>
</organism>
<evidence type="ECO:0000313" key="12">
    <source>
        <dbReference type="EMBL" id="CDM66575.1"/>
    </source>
</evidence>
<evidence type="ECO:0000256" key="8">
    <source>
        <dbReference type="ARBA" id="ARBA00022989"/>
    </source>
</evidence>
<evidence type="ECO:0000256" key="2">
    <source>
        <dbReference type="ARBA" id="ARBA00022475"/>
    </source>
</evidence>
<dbReference type="EMBL" id="CBXV010000008">
    <property type="protein sequence ID" value="CDM66575.1"/>
    <property type="molecule type" value="Genomic_DNA"/>
</dbReference>
<keyword evidence="8 10" id="KW-1133">Transmembrane helix</keyword>
<evidence type="ECO:0000256" key="4">
    <source>
        <dbReference type="ARBA" id="ARBA00022692"/>
    </source>
</evidence>
<dbReference type="PIRSF" id="PIRSF004793">
    <property type="entry name" value="UCP004793"/>
    <property type="match status" value="1"/>
</dbReference>
<accession>A0A0B6X2L5</accession>
<dbReference type="OrthoDB" id="9807385at2"/>
<dbReference type="InterPro" id="IPR034701">
    <property type="entry name" value="CdaA"/>
</dbReference>
<dbReference type="EC" id="2.7.7.85" evidence="10"/>
<dbReference type="Proteomes" id="UP000031518">
    <property type="component" value="Unassembled WGS sequence"/>
</dbReference>
<dbReference type="GO" id="GO:0106408">
    <property type="term" value="F:diadenylate cyclase activity"/>
    <property type="evidence" value="ECO:0007669"/>
    <property type="project" value="UniProtKB-EC"/>
</dbReference>
<dbReference type="GO" id="GO:0006171">
    <property type="term" value="P:cAMP biosynthetic process"/>
    <property type="evidence" value="ECO:0007669"/>
    <property type="project" value="InterPro"/>
</dbReference>
<feature type="transmembrane region" description="Helical" evidence="10">
    <location>
        <begin position="44"/>
        <end position="63"/>
    </location>
</feature>
<dbReference type="FunFam" id="3.40.1700.10:FF:000002">
    <property type="entry name" value="Diadenylate cyclase"/>
    <property type="match status" value="1"/>
</dbReference>
<dbReference type="InterPro" id="IPR050338">
    <property type="entry name" value="DisA"/>
</dbReference>
<keyword evidence="3 10" id="KW-0808">Transferase</keyword>
<feature type="domain" description="DAC" evidence="11">
    <location>
        <begin position="87"/>
        <end position="247"/>
    </location>
</feature>
<dbReference type="PROSITE" id="PS51794">
    <property type="entry name" value="DAC"/>
    <property type="match status" value="1"/>
</dbReference>
<dbReference type="Pfam" id="PF02457">
    <property type="entry name" value="DAC"/>
    <property type="match status" value="1"/>
</dbReference>
<dbReference type="InterPro" id="IPR014046">
    <property type="entry name" value="C-di-AMP_synthase"/>
</dbReference>
<evidence type="ECO:0000256" key="5">
    <source>
        <dbReference type="ARBA" id="ARBA00022695"/>
    </source>
</evidence>
<evidence type="ECO:0000256" key="3">
    <source>
        <dbReference type="ARBA" id="ARBA00022679"/>
    </source>
</evidence>
<sequence length="284" mass="31145">MILLLSYTEYLERLSEPRSIVDVALVFVIVYTVLRLVRGTRAAPMAAGLLGFAALYWLAIWQRLATLEFILRSALLYVGVAVIVLFQTEIRQALISLGNRLRLPLWRSHRGQFGEGVYDEIVLAATTLASTKTGALIVIERGISLTNAAESGIRLDAELSYDLLVAIFNPASPLHDGAVIIREHRIVAASCFLPLTLNPLLSKDLGTRHRAAIGITEVTDAVAIVVSEETGLISFVERGQIKRGLDATRLRAAIVQALLAPRQRRRVGRLGAETEREAEEAITT</sequence>
<dbReference type="InterPro" id="IPR003390">
    <property type="entry name" value="DNA_integrity_scan_DisA_N"/>
</dbReference>
<keyword evidence="6 10" id="KW-0547">Nucleotide-binding</keyword>
<keyword evidence="2 10" id="KW-1003">Cell membrane</keyword>
<gene>
    <name evidence="10" type="primary">dacA</name>
    <name evidence="12" type="ORF">PYK22_02607</name>
</gene>
<evidence type="ECO:0000313" key="13">
    <source>
        <dbReference type="Proteomes" id="UP000031518"/>
    </source>
</evidence>
<feature type="transmembrane region" description="Helical" evidence="10">
    <location>
        <begin position="69"/>
        <end position="86"/>
    </location>
</feature>
<comment type="caution">
    <text evidence="10">Lacks conserved residue(s) required for the propagation of feature annotation.</text>
</comment>
<dbReference type="PANTHER" id="PTHR34185">
    <property type="entry name" value="DIADENYLATE CYCLASE"/>
    <property type="match status" value="1"/>
</dbReference>
<dbReference type="STRING" id="454194.PYK22_02607"/>
<comment type="similarity">
    <text evidence="10">Belongs to the adenylate cyclase family. DacA/CdaA subfamily.</text>
</comment>
<dbReference type="GO" id="GO:0004016">
    <property type="term" value="F:adenylate cyclase activity"/>
    <property type="evidence" value="ECO:0007669"/>
    <property type="project" value="UniProtKB-UniRule"/>
</dbReference>
<keyword evidence="13" id="KW-1185">Reference proteome</keyword>
<evidence type="ECO:0000256" key="6">
    <source>
        <dbReference type="ARBA" id="ARBA00022741"/>
    </source>
</evidence>
<dbReference type="SUPFAM" id="SSF143597">
    <property type="entry name" value="YojJ-like"/>
    <property type="match status" value="1"/>
</dbReference>
<name>A0A0B6X2L5_9BACT</name>
<feature type="transmembrane region" description="Helical" evidence="10">
    <location>
        <begin position="20"/>
        <end position="37"/>
    </location>
</feature>
<comment type="subunit">
    <text evidence="10">Probably a homodimer.</text>
</comment>
<comment type="function">
    <text evidence="10">Catalyzes the condensation of 2 ATP molecules into cyclic di-AMP (c-di-AMP), a second messenger used to regulate differing processes in different bacteria.</text>
</comment>
<dbReference type="InterPro" id="IPR036888">
    <property type="entry name" value="DNA_integrity_DisA_N_sf"/>
</dbReference>
<dbReference type="Gene3D" id="3.40.1700.10">
    <property type="entry name" value="DNA integrity scanning protein, DisA, N-terminal domain"/>
    <property type="match status" value="1"/>
</dbReference>
<evidence type="ECO:0000259" key="11">
    <source>
        <dbReference type="PROSITE" id="PS51794"/>
    </source>
</evidence>
<proteinExistence type="inferred from homology"/>
<dbReference type="AlphaFoldDB" id="A0A0B6X2L5"/>